<proteinExistence type="predicted"/>
<organism evidence="4 5">
    <name type="scientific">Methanobacterium formicicum</name>
    <dbReference type="NCBI Taxonomy" id="2162"/>
    <lineage>
        <taxon>Archaea</taxon>
        <taxon>Methanobacteriati</taxon>
        <taxon>Methanobacteriota</taxon>
        <taxon>Methanomada group</taxon>
        <taxon>Methanobacteria</taxon>
        <taxon>Methanobacteriales</taxon>
        <taxon>Methanobacteriaceae</taxon>
        <taxon>Methanobacterium</taxon>
    </lineage>
</organism>
<sequence>MYCKNCGFENDADASFCENCGANLSSPPPSGISKTNKILIIVVIVLIAGIGITAGILLTSKAPVTNNTTNNTSVNVSDSVTTTTASNSPKLIDSGSTSGTDSSDGSFSFEWKTFEVDKDNIIIYSTYTTDSRSVKQTSTLKRFDDMRVEIFVEPKASGKSNYDTVTTMYGANTVVDYYWDHLRSNVLMQGPIR</sequence>
<keyword evidence="2" id="KW-0812">Transmembrane</keyword>
<feature type="transmembrane region" description="Helical" evidence="2">
    <location>
        <begin position="38"/>
        <end position="58"/>
    </location>
</feature>
<reference evidence="4" key="1">
    <citation type="submission" date="2014-09" db="EMBL/GenBank/DDBJ databases">
        <authorList>
            <person name="Wibberg D."/>
        </authorList>
    </citation>
    <scope>NUCLEOTIDE SEQUENCE [LARGE SCALE GENOMIC DNA]</scope>
    <source>
        <strain evidence="4">Mb9</strain>
    </source>
</reference>
<evidence type="ECO:0000259" key="3">
    <source>
        <dbReference type="Pfam" id="PF13240"/>
    </source>
</evidence>
<feature type="region of interest" description="Disordered" evidence="1">
    <location>
        <begin position="68"/>
        <end position="105"/>
    </location>
</feature>
<dbReference type="Proteomes" id="UP000062768">
    <property type="component" value="Chromosome I"/>
</dbReference>
<gene>
    <name evidence="4" type="ORF">MB9_1164</name>
</gene>
<dbReference type="GeneID" id="26739414"/>
<dbReference type="EMBL" id="LN734822">
    <property type="protein sequence ID" value="CEL24802.1"/>
    <property type="molecule type" value="Genomic_DNA"/>
</dbReference>
<name>A0A0S4FP53_METFO</name>
<evidence type="ECO:0000256" key="2">
    <source>
        <dbReference type="SAM" id="Phobius"/>
    </source>
</evidence>
<evidence type="ECO:0000256" key="1">
    <source>
        <dbReference type="SAM" id="MobiDB-lite"/>
    </source>
</evidence>
<dbReference type="AlphaFoldDB" id="A0A0S4FP53"/>
<dbReference type="RefSeq" id="WP_060537655.1">
    <property type="nucleotide sequence ID" value="NZ_LN734822.1"/>
</dbReference>
<evidence type="ECO:0000313" key="4">
    <source>
        <dbReference type="EMBL" id="CEL24802.1"/>
    </source>
</evidence>
<feature type="domain" description="Zinc-ribbon" evidence="3">
    <location>
        <begin position="2"/>
        <end position="24"/>
    </location>
</feature>
<dbReference type="InterPro" id="IPR026870">
    <property type="entry name" value="Zinc_ribbon_dom"/>
</dbReference>
<accession>A0A0S4FP53</accession>
<dbReference type="PATRIC" id="fig|2162.10.peg.1217"/>
<dbReference type="Pfam" id="PF13240">
    <property type="entry name" value="Zn_Ribbon_1"/>
    <property type="match status" value="1"/>
</dbReference>
<protein>
    <recommendedName>
        <fullName evidence="3">Zinc-ribbon domain-containing protein</fullName>
    </recommendedName>
</protein>
<keyword evidence="2" id="KW-0472">Membrane</keyword>
<keyword evidence="2" id="KW-1133">Transmembrane helix</keyword>
<evidence type="ECO:0000313" key="5">
    <source>
        <dbReference type="Proteomes" id="UP000062768"/>
    </source>
</evidence>
<keyword evidence="5" id="KW-1185">Reference proteome</keyword>